<name>A0A0A9FDX2_ARUDO</name>
<evidence type="ECO:0000313" key="1">
    <source>
        <dbReference type="EMBL" id="JAE11220.1"/>
    </source>
</evidence>
<reference evidence="1" key="1">
    <citation type="submission" date="2014-09" db="EMBL/GenBank/DDBJ databases">
        <authorList>
            <person name="Magalhaes I.L.F."/>
            <person name="Oliveira U."/>
            <person name="Santos F.R."/>
            <person name="Vidigal T.H.D.A."/>
            <person name="Brescovit A.D."/>
            <person name="Santos A.J."/>
        </authorList>
    </citation>
    <scope>NUCLEOTIDE SEQUENCE</scope>
    <source>
        <tissue evidence="1">Shoot tissue taken approximately 20 cm above the soil surface</tissue>
    </source>
</reference>
<protein>
    <submittedName>
        <fullName evidence="1">S1P</fullName>
    </submittedName>
</protein>
<proteinExistence type="predicted"/>
<sequence length="27" mass="2984">MAILTFLPVNPLLHSCSAPRRDVTCDL</sequence>
<organism evidence="1">
    <name type="scientific">Arundo donax</name>
    <name type="common">Giant reed</name>
    <name type="synonym">Donax arundinaceus</name>
    <dbReference type="NCBI Taxonomy" id="35708"/>
    <lineage>
        <taxon>Eukaryota</taxon>
        <taxon>Viridiplantae</taxon>
        <taxon>Streptophyta</taxon>
        <taxon>Embryophyta</taxon>
        <taxon>Tracheophyta</taxon>
        <taxon>Spermatophyta</taxon>
        <taxon>Magnoliopsida</taxon>
        <taxon>Liliopsida</taxon>
        <taxon>Poales</taxon>
        <taxon>Poaceae</taxon>
        <taxon>PACMAD clade</taxon>
        <taxon>Arundinoideae</taxon>
        <taxon>Arundineae</taxon>
        <taxon>Arundo</taxon>
    </lineage>
</organism>
<dbReference type="EMBL" id="GBRH01186676">
    <property type="protein sequence ID" value="JAE11220.1"/>
    <property type="molecule type" value="Transcribed_RNA"/>
</dbReference>
<accession>A0A0A9FDX2</accession>
<dbReference type="AlphaFoldDB" id="A0A0A9FDX2"/>
<reference evidence="1" key="2">
    <citation type="journal article" date="2015" name="Data Brief">
        <title>Shoot transcriptome of the giant reed, Arundo donax.</title>
        <authorList>
            <person name="Barrero R.A."/>
            <person name="Guerrero F.D."/>
            <person name="Moolhuijzen P."/>
            <person name="Goolsby J.A."/>
            <person name="Tidwell J."/>
            <person name="Bellgard S.E."/>
            <person name="Bellgard M.I."/>
        </authorList>
    </citation>
    <scope>NUCLEOTIDE SEQUENCE</scope>
    <source>
        <tissue evidence="1">Shoot tissue taken approximately 20 cm above the soil surface</tissue>
    </source>
</reference>